<evidence type="ECO:0000256" key="3">
    <source>
        <dbReference type="ARBA" id="ARBA00001907"/>
    </source>
</evidence>
<evidence type="ECO:0000313" key="15">
    <source>
        <dbReference type="Proteomes" id="UP000071561"/>
    </source>
</evidence>
<name>A0A127V789_9SPHI</name>
<dbReference type="EMBL" id="CP014504">
    <property type="protein sequence ID" value="AMP97144.1"/>
    <property type="molecule type" value="Genomic_DNA"/>
</dbReference>
<dbReference type="KEGG" id="pcm:AY601_0173"/>
<dbReference type="EC" id="2.3.1.282" evidence="5"/>
<evidence type="ECO:0000256" key="6">
    <source>
        <dbReference type="ARBA" id="ARBA00013449"/>
    </source>
</evidence>
<evidence type="ECO:0000256" key="9">
    <source>
        <dbReference type="ARBA" id="ARBA00030465"/>
    </source>
</evidence>
<dbReference type="PANTHER" id="PTHR28037">
    <property type="entry name" value="ALCOHOL O-ACETYLTRANSFERASE 1-RELATED"/>
    <property type="match status" value="1"/>
</dbReference>
<comment type="catalytic activity">
    <reaction evidence="1">
        <text>2 a mycocerosyl-[mycocerosic acid synthase] + a phthiocerol = a dimycocerosyl phthiocerol + 2 holo-[mycocerosic acid synthase].</text>
        <dbReference type="EC" id="2.3.1.282"/>
    </reaction>
</comment>
<feature type="domain" description="Condensation" evidence="12">
    <location>
        <begin position="25"/>
        <end position="142"/>
    </location>
</feature>
<gene>
    <name evidence="14" type="ORF">AY601_0173</name>
</gene>
<feature type="domain" description="Phthiocerol/phthiodiolone dimycocerosyl transferase C-terminal" evidence="13">
    <location>
        <begin position="207"/>
        <end position="365"/>
    </location>
</feature>
<evidence type="ECO:0000256" key="5">
    <source>
        <dbReference type="ARBA" id="ARBA00012866"/>
    </source>
</evidence>
<evidence type="ECO:0000256" key="4">
    <source>
        <dbReference type="ARBA" id="ARBA00006558"/>
    </source>
</evidence>
<evidence type="ECO:0000256" key="10">
    <source>
        <dbReference type="ARBA" id="ARBA00032317"/>
    </source>
</evidence>
<sequence>MKRKLIIGERVMYVDAITPVNCIFTAKIRGVIAPENLRAALDKIQHKHPLLRMQIDDQQAGGPYFVLNEKLKVIPVRVLERNGEQDWLHESKAEWDKLFDGENEPLARVVWLKSAEVSDLLFVLPHCICDGTTLVTLMQELLFLLDEPGMELKPYASFLSVKELLASSFSVSQAKILKARLFSLLGRAFFYFKPTQRKVAAGNNYVVHWRLDQQETVELVERSKAAGTTVHAALCIAVMKAFEQVRGIKAHGKVICPVDIRQFIPEIKNDTMFAFAPIVELEIDKNAEIDFWTKARMLKADLNTKVGALKVSEMLWMSEYFHAIVSRMVRFLKATEGTHDVTLSNMGRLRIAENYQNFEVLAIHSPTVAFPWRNPSTLIASTYKNKMDFTLMSNDTFLTEQEARLIQAETMNLLFEDLKQLSVA</sequence>
<evidence type="ECO:0000256" key="8">
    <source>
        <dbReference type="ARBA" id="ARBA00023315"/>
    </source>
</evidence>
<accession>A0A127V789</accession>
<protein>
    <recommendedName>
        <fullName evidence="6">Phthiocerol/phthiodiolone dimycocerosyl transferase</fullName>
        <ecNumber evidence="5">2.3.1.282</ecNumber>
    </recommendedName>
    <alternativeName>
        <fullName evidence="11">Acyltransferase PapA5</fullName>
    </alternativeName>
    <alternativeName>
        <fullName evidence="9">Phthiocerol/phthiodiolone O-acyltransferase</fullName>
    </alternativeName>
    <alternativeName>
        <fullName evidence="10">Polyketide synthase-associated protein A5</fullName>
    </alternativeName>
</protein>
<organism evidence="14 15">
    <name type="scientific">Pedobacter cryoconitis</name>
    <dbReference type="NCBI Taxonomy" id="188932"/>
    <lineage>
        <taxon>Bacteria</taxon>
        <taxon>Pseudomonadati</taxon>
        <taxon>Bacteroidota</taxon>
        <taxon>Sphingobacteriia</taxon>
        <taxon>Sphingobacteriales</taxon>
        <taxon>Sphingobacteriaceae</taxon>
        <taxon>Pedobacter</taxon>
    </lineage>
</organism>
<dbReference type="InterPro" id="IPR031641">
    <property type="entry name" value="PapA_C"/>
</dbReference>
<dbReference type="AlphaFoldDB" id="A0A127V789"/>
<dbReference type="InterPro" id="IPR023213">
    <property type="entry name" value="CAT-like_dom_sf"/>
</dbReference>
<dbReference type="InterPro" id="IPR052058">
    <property type="entry name" value="Alcohol_O-acetyltransferase"/>
</dbReference>
<keyword evidence="15" id="KW-1185">Reference proteome</keyword>
<evidence type="ECO:0000256" key="1">
    <source>
        <dbReference type="ARBA" id="ARBA00000026"/>
    </source>
</evidence>
<dbReference type="Gene3D" id="3.30.559.10">
    <property type="entry name" value="Chloramphenicol acetyltransferase-like domain"/>
    <property type="match status" value="1"/>
</dbReference>
<dbReference type="OrthoDB" id="5562587at2"/>
<proteinExistence type="inferred from homology"/>
<dbReference type="PATRIC" id="fig|188932.3.peg.176"/>
<keyword evidence="8" id="KW-0012">Acyltransferase</keyword>
<dbReference type="Pfam" id="PF00668">
    <property type="entry name" value="Condensation"/>
    <property type="match status" value="1"/>
</dbReference>
<dbReference type="SUPFAM" id="SSF52777">
    <property type="entry name" value="CoA-dependent acyltransferases"/>
    <property type="match status" value="2"/>
</dbReference>
<dbReference type="Gene3D" id="3.30.559.30">
    <property type="entry name" value="Nonribosomal peptide synthetase, condensation domain"/>
    <property type="match status" value="1"/>
</dbReference>
<dbReference type="RefSeq" id="WP_068395275.1">
    <property type="nucleotide sequence ID" value="NZ_CP014504.1"/>
</dbReference>
<comment type="catalytic activity">
    <reaction evidence="2">
        <text>2 a mycocerosyl-[mycocerosic acid synthase] + a phenolphthiocerol = a dimycocerosyl phenolphthiocerol + 2 holo-[mycocerosic acid synthase].</text>
        <dbReference type="EC" id="2.3.1.282"/>
    </reaction>
</comment>
<evidence type="ECO:0000256" key="7">
    <source>
        <dbReference type="ARBA" id="ARBA00022679"/>
    </source>
</evidence>
<dbReference type="Proteomes" id="UP000071561">
    <property type="component" value="Chromosome"/>
</dbReference>
<evidence type="ECO:0000256" key="11">
    <source>
        <dbReference type="ARBA" id="ARBA00033407"/>
    </source>
</evidence>
<comment type="similarity">
    <text evidence="4">Belongs to the acyltransferase PapA5 family.</text>
</comment>
<evidence type="ECO:0000313" key="14">
    <source>
        <dbReference type="EMBL" id="AMP97144.1"/>
    </source>
</evidence>
<dbReference type="GO" id="GO:0016746">
    <property type="term" value="F:acyltransferase activity"/>
    <property type="evidence" value="ECO:0007669"/>
    <property type="project" value="UniProtKB-KW"/>
</dbReference>
<keyword evidence="7" id="KW-0808">Transferase</keyword>
<evidence type="ECO:0000259" key="13">
    <source>
        <dbReference type="Pfam" id="PF16911"/>
    </source>
</evidence>
<comment type="catalytic activity">
    <reaction evidence="3">
        <text>2 a mycocerosyl-[mycocerosic acid synthase] + a phthiodiolone = a dimycocerosyl phthiodiolone + 2 holo-[mycocerosic acid synthase].</text>
        <dbReference type="EC" id="2.3.1.282"/>
    </reaction>
</comment>
<dbReference type="PANTHER" id="PTHR28037:SF1">
    <property type="entry name" value="ALCOHOL O-ACETYLTRANSFERASE 1-RELATED"/>
    <property type="match status" value="1"/>
</dbReference>
<evidence type="ECO:0000256" key="2">
    <source>
        <dbReference type="ARBA" id="ARBA00000625"/>
    </source>
</evidence>
<reference evidence="14 15" key="1">
    <citation type="submission" date="2016-03" db="EMBL/GenBank/DDBJ databases">
        <title>Complete genome sequence of Pedobacter cryoconitis PAMC 27485.</title>
        <authorList>
            <person name="Lee J."/>
            <person name="Kim O.-S."/>
        </authorList>
    </citation>
    <scope>NUCLEOTIDE SEQUENCE [LARGE SCALE GENOMIC DNA]</scope>
    <source>
        <strain evidence="14 15">PAMC 27485</strain>
    </source>
</reference>
<evidence type="ECO:0000259" key="12">
    <source>
        <dbReference type="Pfam" id="PF00668"/>
    </source>
</evidence>
<dbReference type="InterPro" id="IPR001242">
    <property type="entry name" value="Condensation_dom"/>
</dbReference>
<dbReference type="Pfam" id="PF16911">
    <property type="entry name" value="PapA_C"/>
    <property type="match status" value="1"/>
</dbReference>